<keyword evidence="4" id="KW-1133">Transmembrane helix</keyword>
<dbReference type="GO" id="GO:0005886">
    <property type="term" value="C:plasma membrane"/>
    <property type="evidence" value="ECO:0007669"/>
    <property type="project" value="UniProtKB-SubCell"/>
</dbReference>
<dbReference type="InterPro" id="IPR013604">
    <property type="entry name" value="7TM_chemorcpt"/>
</dbReference>
<organism evidence="6">
    <name type="scientific">Anopheles atroparvus</name>
    <name type="common">European mosquito</name>
    <dbReference type="NCBI Taxonomy" id="41427"/>
    <lineage>
        <taxon>Eukaryota</taxon>
        <taxon>Metazoa</taxon>
        <taxon>Ecdysozoa</taxon>
        <taxon>Arthropoda</taxon>
        <taxon>Hexapoda</taxon>
        <taxon>Insecta</taxon>
        <taxon>Pterygota</taxon>
        <taxon>Neoptera</taxon>
        <taxon>Endopterygota</taxon>
        <taxon>Diptera</taxon>
        <taxon>Nematocera</taxon>
        <taxon>Culicoidea</taxon>
        <taxon>Culicidae</taxon>
        <taxon>Anophelinae</taxon>
        <taxon>Anopheles</taxon>
    </lineage>
</organism>
<evidence type="ECO:0000256" key="5">
    <source>
        <dbReference type="ARBA" id="ARBA00023136"/>
    </source>
</evidence>
<evidence type="ECO:0000256" key="1">
    <source>
        <dbReference type="ARBA" id="ARBA00004651"/>
    </source>
</evidence>
<name>A0A182IUW1_ANOAO</name>
<dbReference type="VEuPathDB" id="VectorBase:AATE005925"/>
<dbReference type="GO" id="GO:0050909">
    <property type="term" value="P:sensory perception of taste"/>
    <property type="evidence" value="ECO:0007669"/>
    <property type="project" value="InterPro"/>
</dbReference>
<dbReference type="AlphaFoldDB" id="A0A182IUW1"/>
<dbReference type="EnsemblMetazoa" id="AATE005925-RA">
    <property type="protein sequence ID" value="AATE005925-PA.1"/>
    <property type="gene ID" value="AATE005925"/>
</dbReference>
<reference evidence="6" key="1">
    <citation type="submission" date="2022-08" db="UniProtKB">
        <authorList>
            <consortium name="EnsemblMetazoa"/>
        </authorList>
    </citation>
    <scope>IDENTIFICATION</scope>
    <source>
        <strain evidence="6">EBRO</strain>
    </source>
</reference>
<keyword evidence="2" id="KW-1003">Cell membrane</keyword>
<sequence length="786" mass="90320">MNRIRDESHSYYRTLLEDTFGTVMRLSQCCFTAPYPLSPYQRRTPFNQQRLNVLRLLKILLSVLIFGAIIASPVLVYFISAKVVYLYAIPMSIKIMYYIQTAVQVSSLCYVLFVYQFRTGIHQYYFDRICQVLEKFGRRDMDVGLRTVSRTVRMLILLSPLYIGLCVIQASIYARNWGYLSKFVTFMLADLISRTIILQYVTIMGTVLILLRQMNDTLESLLVPDSDVHAVPIRLTAADQHTIEKIRFLQLKLLRVVMRVNGGELGILLCMNIITCFIFTNISLLQLQTGIHRYYFDRICHVLEQFGHRDIDLGLRKVKRTVRMLMLLSLPHIGLSIIQSGLYSWNWSYLLKFVTFIIGNLIVWTVTWQYVTILGTVLILLRQMNDTLESLLVPASDVRAVSIRLAADDRRTIEKIRFLQLDLMRVVTKVNRGEFGILLGMAIIASFFYVSTTLLQIYQGMRKHAMPLDMILLELFNIVLKFFVYIILAYPNRLIQKQVMYYLESFFHVLTMLVALLQPHLAVAQFKAIIERLLQVWTQFGQTAVDVPLSAVALSSKRFLALYSIHGIVGTVIMLRILDYPFSLHVLGAYQLPYLAIMIDVLQYHACLSVIAGSIGCLNDSLERLTQRQSVASDRSAFMKHSQITYIQIHSATSDKAELHLNGNDHAEEIEQLSSLHLRLLSLAQDINGLYGELLLFVMAASFINTNVLLLEIYHNFANRTVPASSQVMLFLQAVVHFSFFVVIAKSNNFIQVQNERSILLLHEFKSSWNNGQNVVVCMPRICIKW</sequence>
<evidence type="ECO:0000256" key="3">
    <source>
        <dbReference type="ARBA" id="ARBA00022692"/>
    </source>
</evidence>
<proteinExistence type="predicted"/>
<accession>A0A182IUW1</accession>
<keyword evidence="5" id="KW-0472">Membrane</keyword>
<keyword evidence="3" id="KW-0812">Transmembrane</keyword>
<evidence type="ECO:0000313" key="6">
    <source>
        <dbReference type="EnsemblMetazoa" id="AATE005925-PA.1"/>
    </source>
</evidence>
<evidence type="ECO:0000256" key="2">
    <source>
        <dbReference type="ARBA" id="ARBA00022475"/>
    </source>
</evidence>
<evidence type="ECO:0000256" key="4">
    <source>
        <dbReference type="ARBA" id="ARBA00022989"/>
    </source>
</evidence>
<dbReference type="Pfam" id="PF08395">
    <property type="entry name" value="7tm_7"/>
    <property type="match status" value="1"/>
</dbReference>
<protein>
    <submittedName>
        <fullName evidence="6">Uncharacterized protein</fullName>
    </submittedName>
</protein>
<comment type="subcellular location">
    <subcellularLocation>
        <location evidence="1">Cell membrane</location>
        <topology evidence="1">Multi-pass membrane protein</topology>
    </subcellularLocation>
</comment>